<dbReference type="Proteomes" id="UP000244193">
    <property type="component" value="Chromosome"/>
</dbReference>
<sequence length="135" mass="15710">MKKWIAIAVISYFLLACDPIISYNYFVDNQSDKSLVFRYKHGYAAARDSLTVCAPHKITLIEIVEMRGANPHDEKKDFLYPFDKLNVKTIDSGQVFKDIRDRNNWTYSNEVRKFGTIKVGANHYTLKIDNQDLKK</sequence>
<evidence type="ECO:0008006" key="3">
    <source>
        <dbReference type="Google" id="ProtNLM"/>
    </source>
</evidence>
<accession>A0A2S0RF40</accession>
<dbReference type="EMBL" id="CP028811">
    <property type="protein sequence ID" value="AWA29332.1"/>
    <property type="molecule type" value="Genomic_DNA"/>
</dbReference>
<dbReference type="AlphaFoldDB" id="A0A2S0RF40"/>
<dbReference type="KEGG" id="fmg:HYN48_04090"/>
<gene>
    <name evidence="1" type="ORF">HYN48_04090</name>
</gene>
<name>A0A2S0RF40_9FLAO</name>
<protein>
    <recommendedName>
        <fullName evidence="3">Lipoprotein</fullName>
    </recommendedName>
</protein>
<keyword evidence="2" id="KW-1185">Reference proteome</keyword>
<evidence type="ECO:0000313" key="2">
    <source>
        <dbReference type="Proteomes" id="UP000244193"/>
    </source>
</evidence>
<dbReference type="PROSITE" id="PS51257">
    <property type="entry name" value="PROKAR_LIPOPROTEIN"/>
    <property type="match status" value="1"/>
</dbReference>
<organism evidence="1 2">
    <name type="scientific">Flavobacterium magnum</name>
    <dbReference type="NCBI Taxonomy" id="2162713"/>
    <lineage>
        <taxon>Bacteria</taxon>
        <taxon>Pseudomonadati</taxon>
        <taxon>Bacteroidota</taxon>
        <taxon>Flavobacteriia</taxon>
        <taxon>Flavobacteriales</taxon>
        <taxon>Flavobacteriaceae</taxon>
        <taxon>Flavobacterium</taxon>
    </lineage>
</organism>
<dbReference type="OrthoDB" id="9958262at2"/>
<reference evidence="1 2" key="1">
    <citation type="submission" date="2018-04" db="EMBL/GenBank/DDBJ databases">
        <title>Genome sequencing of Flavobacterium sp. HYN0048.</title>
        <authorList>
            <person name="Yi H."/>
            <person name="Baek C."/>
        </authorList>
    </citation>
    <scope>NUCLEOTIDE SEQUENCE [LARGE SCALE GENOMIC DNA]</scope>
    <source>
        <strain evidence="1 2">HYN0048</strain>
    </source>
</reference>
<proteinExistence type="predicted"/>
<evidence type="ECO:0000313" key="1">
    <source>
        <dbReference type="EMBL" id="AWA29332.1"/>
    </source>
</evidence>
<dbReference type="RefSeq" id="WP_108369917.1">
    <property type="nucleotide sequence ID" value="NZ_CP028811.1"/>
</dbReference>